<evidence type="ECO:0000256" key="13">
    <source>
        <dbReference type="HAMAP-Rule" id="MF_01398"/>
    </source>
</evidence>
<dbReference type="EMBL" id="FQTU01000028">
    <property type="protein sequence ID" value="SHF26319.1"/>
    <property type="molecule type" value="Genomic_DNA"/>
</dbReference>
<dbReference type="PANTHER" id="PTHR33445">
    <property type="entry name" value="ATP SYNTHASE SUBUNIT B', CHLOROPLASTIC"/>
    <property type="match status" value="1"/>
</dbReference>
<name>A0A1M5A7U8_9FIRM</name>
<feature type="coiled-coil region" evidence="15">
    <location>
        <begin position="110"/>
        <end position="137"/>
    </location>
</feature>
<dbReference type="OrthoDB" id="9795863at2"/>
<evidence type="ECO:0000256" key="15">
    <source>
        <dbReference type="SAM" id="Coils"/>
    </source>
</evidence>
<dbReference type="InterPro" id="IPR028987">
    <property type="entry name" value="ATP_synth_B-like_membr_sf"/>
</dbReference>
<dbReference type="InterPro" id="IPR002146">
    <property type="entry name" value="ATP_synth_b/b'su_bac/chlpt"/>
</dbReference>
<dbReference type="Pfam" id="PF00430">
    <property type="entry name" value="ATP-synt_B"/>
    <property type="match status" value="1"/>
</dbReference>
<dbReference type="CDD" id="cd06503">
    <property type="entry name" value="ATP-synt_Fo_b"/>
    <property type="match status" value="1"/>
</dbReference>
<feature type="transmembrane region" description="Helical" evidence="13">
    <location>
        <begin position="14"/>
        <end position="33"/>
    </location>
</feature>
<evidence type="ECO:0000313" key="16">
    <source>
        <dbReference type="EMBL" id="SHF26319.1"/>
    </source>
</evidence>
<keyword evidence="7 13" id="KW-1133">Transmembrane helix</keyword>
<dbReference type="PANTHER" id="PTHR33445:SF1">
    <property type="entry name" value="ATP SYNTHASE SUBUNIT B"/>
    <property type="match status" value="1"/>
</dbReference>
<evidence type="ECO:0000256" key="12">
    <source>
        <dbReference type="ARBA" id="ARBA00037847"/>
    </source>
</evidence>
<evidence type="ECO:0000256" key="1">
    <source>
        <dbReference type="ARBA" id="ARBA00005513"/>
    </source>
</evidence>
<sequence length="167" mass="19382">MGNVGMVSIDFSQIAANIFNFLLLFFIVKHFFYDKIKAFMDGRTNEISSVIDEADKLKVEGESYRSEYMDKLKNVDDEAREILRDTTTKANEKRNEIVKHAEVEADRIFKRNQTEIHREKEKALEELKNEIVELSVLAAGRVIEQELDKEKHQKLIANFIEEAGEAK</sequence>
<keyword evidence="2 13" id="KW-0813">Transport</keyword>
<dbReference type="HAMAP" id="MF_01398">
    <property type="entry name" value="ATP_synth_b_bprime"/>
    <property type="match status" value="1"/>
</dbReference>
<proteinExistence type="inferred from homology"/>
<dbReference type="GO" id="GO:0046961">
    <property type="term" value="F:proton-transporting ATPase activity, rotational mechanism"/>
    <property type="evidence" value="ECO:0007669"/>
    <property type="project" value="TreeGrafter"/>
</dbReference>
<protein>
    <recommendedName>
        <fullName evidence="13">ATP synthase subunit b</fullName>
    </recommendedName>
    <alternativeName>
        <fullName evidence="13">ATP synthase F(0) sector subunit b</fullName>
    </alternativeName>
    <alternativeName>
        <fullName evidence="13">ATPase subunit I</fullName>
    </alternativeName>
    <alternativeName>
        <fullName evidence="13">F-type ATPase subunit b</fullName>
        <shortName evidence="13">F-ATPase subunit b</shortName>
    </alternativeName>
</protein>
<dbReference type="NCBIfam" id="TIGR01144">
    <property type="entry name" value="ATP_synt_b"/>
    <property type="match status" value="1"/>
</dbReference>
<evidence type="ECO:0000256" key="3">
    <source>
        <dbReference type="ARBA" id="ARBA00022475"/>
    </source>
</evidence>
<evidence type="ECO:0000256" key="11">
    <source>
        <dbReference type="ARBA" id="ARBA00025198"/>
    </source>
</evidence>
<evidence type="ECO:0000313" key="17">
    <source>
        <dbReference type="Proteomes" id="UP000184251"/>
    </source>
</evidence>
<keyword evidence="17" id="KW-1185">Reference proteome</keyword>
<reference evidence="16 17" key="1">
    <citation type="submission" date="2016-11" db="EMBL/GenBank/DDBJ databases">
        <authorList>
            <person name="Jaros S."/>
            <person name="Januszkiewicz K."/>
            <person name="Wedrychowicz H."/>
        </authorList>
    </citation>
    <scope>NUCLEOTIDE SEQUENCE [LARGE SCALE GENOMIC DNA]</scope>
    <source>
        <strain evidence="16 17">DSM 14828</strain>
    </source>
</reference>
<comment type="similarity">
    <text evidence="1 13 14">Belongs to the ATPase B chain family.</text>
</comment>
<dbReference type="GO" id="GO:0005886">
    <property type="term" value="C:plasma membrane"/>
    <property type="evidence" value="ECO:0007669"/>
    <property type="project" value="UniProtKB-SubCell"/>
</dbReference>
<dbReference type="InterPro" id="IPR005864">
    <property type="entry name" value="ATP_synth_F0_bsu_bac"/>
</dbReference>
<comment type="function">
    <text evidence="11 13">F(1)F(0) ATP synthase produces ATP from ADP in the presence of a proton or sodium gradient. F-type ATPases consist of two structural domains, F(1) containing the extramembraneous catalytic core and F(0) containing the membrane proton channel, linked together by a central stalk and a peripheral stalk. During catalysis, ATP synthesis in the catalytic domain of F(1) is coupled via a rotary mechanism of the central stalk subunits to proton translocation.</text>
</comment>
<gene>
    <name evidence="13" type="primary">atpF</name>
    <name evidence="16" type="ORF">SAMN02746064_02246</name>
</gene>
<dbReference type="SUPFAM" id="SSF81573">
    <property type="entry name" value="F1F0 ATP synthase subunit B, membrane domain"/>
    <property type="match status" value="1"/>
</dbReference>
<keyword evidence="10 13" id="KW-0066">ATP synthesis</keyword>
<dbReference type="STRING" id="1120975.SAMN02746064_02246"/>
<dbReference type="AlphaFoldDB" id="A0A1M5A7U8"/>
<keyword evidence="8 13" id="KW-0406">Ion transport</keyword>
<evidence type="ECO:0000256" key="2">
    <source>
        <dbReference type="ARBA" id="ARBA00022448"/>
    </source>
</evidence>
<keyword evidence="4 13" id="KW-0138">CF(0)</keyword>
<evidence type="ECO:0000256" key="7">
    <source>
        <dbReference type="ARBA" id="ARBA00022989"/>
    </source>
</evidence>
<evidence type="ECO:0000256" key="6">
    <source>
        <dbReference type="ARBA" id="ARBA00022781"/>
    </source>
</evidence>
<evidence type="ECO:0000256" key="14">
    <source>
        <dbReference type="RuleBase" id="RU003848"/>
    </source>
</evidence>
<dbReference type="NCBIfam" id="NF009992">
    <property type="entry name" value="PRK13461.1"/>
    <property type="match status" value="1"/>
</dbReference>
<evidence type="ECO:0000256" key="10">
    <source>
        <dbReference type="ARBA" id="ARBA00023310"/>
    </source>
</evidence>
<dbReference type="GO" id="GO:0012505">
    <property type="term" value="C:endomembrane system"/>
    <property type="evidence" value="ECO:0007669"/>
    <property type="project" value="UniProtKB-SubCell"/>
</dbReference>
<dbReference type="RefSeq" id="WP_073272270.1">
    <property type="nucleotide sequence ID" value="NZ_FQTU01000028.1"/>
</dbReference>
<evidence type="ECO:0000256" key="8">
    <source>
        <dbReference type="ARBA" id="ARBA00023065"/>
    </source>
</evidence>
<comment type="subcellular location">
    <subcellularLocation>
        <location evidence="13">Cell membrane</location>
        <topology evidence="13">Single-pass membrane protein</topology>
    </subcellularLocation>
    <subcellularLocation>
        <location evidence="12">Endomembrane system</location>
        <topology evidence="12">Single-pass membrane protein</topology>
    </subcellularLocation>
</comment>
<dbReference type="InterPro" id="IPR050059">
    <property type="entry name" value="ATP_synthase_B_chain"/>
</dbReference>
<comment type="subunit">
    <text evidence="13">F-type ATPases have 2 components, F(1) - the catalytic core - and F(0) - the membrane proton channel. F(1) has five subunits: alpha(3), beta(3), gamma(1), delta(1), epsilon(1). F(0) has three main subunits: a(1), b(2) and c(10-14). The alpha and beta chains form an alternating ring which encloses part of the gamma chain. F(1) is attached to F(0) by a central stalk formed by the gamma and epsilon chains, while a peripheral stalk is formed by the delta and b chains.</text>
</comment>
<dbReference type="GO" id="GO:0045259">
    <property type="term" value="C:proton-transporting ATP synthase complex"/>
    <property type="evidence" value="ECO:0007669"/>
    <property type="project" value="UniProtKB-KW"/>
</dbReference>
<dbReference type="GO" id="GO:0046933">
    <property type="term" value="F:proton-transporting ATP synthase activity, rotational mechanism"/>
    <property type="evidence" value="ECO:0007669"/>
    <property type="project" value="UniProtKB-UniRule"/>
</dbReference>
<dbReference type="Proteomes" id="UP000184251">
    <property type="component" value="Unassembled WGS sequence"/>
</dbReference>
<keyword evidence="9 13" id="KW-0472">Membrane</keyword>
<accession>A0A1M5A7U8</accession>
<organism evidence="16 17">
    <name type="scientific">Alkalibacter saccharofermentans DSM 14828</name>
    <dbReference type="NCBI Taxonomy" id="1120975"/>
    <lineage>
        <taxon>Bacteria</taxon>
        <taxon>Bacillati</taxon>
        <taxon>Bacillota</taxon>
        <taxon>Clostridia</taxon>
        <taxon>Eubacteriales</taxon>
        <taxon>Eubacteriaceae</taxon>
        <taxon>Alkalibacter</taxon>
    </lineage>
</organism>
<evidence type="ECO:0000256" key="5">
    <source>
        <dbReference type="ARBA" id="ARBA00022692"/>
    </source>
</evidence>
<comment type="function">
    <text evidence="13">Component of the F(0) channel, it forms part of the peripheral stalk, linking F(1) to F(0).</text>
</comment>
<dbReference type="Gene3D" id="1.20.5.620">
    <property type="entry name" value="F1F0 ATP synthase subunit B, membrane domain"/>
    <property type="match status" value="1"/>
</dbReference>
<keyword evidence="15" id="KW-0175">Coiled coil</keyword>
<keyword evidence="5 13" id="KW-0812">Transmembrane</keyword>
<evidence type="ECO:0000256" key="9">
    <source>
        <dbReference type="ARBA" id="ARBA00023136"/>
    </source>
</evidence>
<keyword evidence="3 13" id="KW-1003">Cell membrane</keyword>
<evidence type="ECO:0000256" key="4">
    <source>
        <dbReference type="ARBA" id="ARBA00022547"/>
    </source>
</evidence>
<keyword evidence="6 13" id="KW-0375">Hydrogen ion transport</keyword>